<dbReference type="EMBL" id="LAVV01000225">
    <property type="protein sequence ID" value="KNZ64515.1"/>
    <property type="molecule type" value="Genomic_DNA"/>
</dbReference>
<gene>
    <name evidence="1" type="ORF">VP01_10202g1</name>
</gene>
<feature type="non-terminal residue" evidence="1">
    <location>
        <position position="1"/>
    </location>
</feature>
<organism evidence="1 2">
    <name type="scientific">Puccinia sorghi</name>
    <dbReference type="NCBI Taxonomy" id="27349"/>
    <lineage>
        <taxon>Eukaryota</taxon>
        <taxon>Fungi</taxon>
        <taxon>Dikarya</taxon>
        <taxon>Basidiomycota</taxon>
        <taxon>Pucciniomycotina</taxon>
        <taxon>Pucciniomycetes</taxon>
        <taxon>Pucciniales</taxon>
        <taxon>Pucciniaceae</taxon>
        <taxon>Puccinia</taxon>
    </lineage>
</organism>
<evidence type="ECO:0000313" key="2">
    <source>
        <dbReference type="Proteomes" id="UP000037035"/>
    </source>
</evidence>
<dbReference type="OrthoDB" id="4847360at2759"/>
<keyword evidence="2" id="KW-1185">Reference proteome</keyword>
<dbReference type="VEuPathDB" id="FungiDB:VP01_10202g1"/>
<protein>
    <recommendedName>
        <fullName evidence="3">Retrotransposon gag domain-containing protein</fullName>
    </recommendedName>
</protein>
<evidence type="ECO:0008006" key="3">
    <source>
        <dbReference type="Google" id="ProtNLM"/>
    </source>
</evidence>
<sequence length="91" mass="10618">ISLTVKILQIFKPFFSLENFFSQMTLALVRTTYGPSQKQIPLLSYLKQQFFTLFRDPNEVLNSEFQINSLSMKDNGKASTYLAQFRNLQSR</sequence>
<evidence type="ECO:0000313" key="1">
    <source>
        <dbReference type="EMBL" id="KNZ64515.1"/>
    </source>
</evidence>
<dbReference type="AlphaFoldDB" id="A0A0L6VW70"/>
<reference evidence="1 2" key="1">
    <citation type="submission" date="2015-08" db="EMBL/GenBank/DDBJ databases">
        <title>Next Generation Sequencing and Analysis of the Genome of Puccinia sorghi L Schw, the Causal Agent of Maize Common Rust.</title>
        <authorList>
            <person name="Rochi L."/>
            <person name="Burguener G."/>
            <person name="Darino M."/>
            <person name="Turjanski A."/>
            <person name="Kreff E."/>
            <person name="Dieguez M.J."/>
            <person name="Sacco F."/>
        </authorList>
    </citation>
    <scope>NUCLEOTIDE SEQUENCE [LARGE SCALE GENOMIC DNA]</scope>
    <source>
        <strain evidence="1 2">RO10H11247</strain>
    </source>
</reference>
<comment type="caution">
    <text evidence="1">The sequence shown here is derived from an EMBL/GenBank/DDBJ whole genome shotgun (WGS) entry which is preliminary data.</text>
</comment>
<feature type="non-terminal residue" evidence="1">
    <location>
        <position position="91"/>
    </location>
</feature>
<proteinExistence type="predicted"/>
<accession>A0A0L6VW70</accession>
<dbReference type="Proteomes" id="UP000037035">
    <property type="component" value="Unassembled WGS sequence"/>
</dbReference>
<name>A0A0L6VW70_9BASI</name>